<evidence type="ECO:0000256" key="1">
    <source>
        <dbReference type="SAM" id="MobiDB-lite"/>
    </source>
</evidence>
<comment type="caution">
    <text evidence="2">The sequence shown here is derived from an EMBL/GenBank/DDBJ whole genome shotgun (WGS) entry which is preliminary data.</text>
</comment>
<feature type="compositionally biased region" description="Basic and acidic residues" evidence="1">
    <location>
        <begin position="47"/>
        <end position="71"/>
    </location>
</feature>
<feature type="region of interest" description="Disordered" evidence="1">
    <location>
        <begin position="1"/>
        <end position="71"/>
    </location>
</feature>
<reference evidence="2 3" key="1">
    <citation type="submission" date="2024-06" db="EMBL/GenBank/DDBJ databases">
        <authorList>
            <person name="Kaempfer P."/>
            <person name="Viver T."/>
        </authorList>
    </citation>
    <scope>NUCLEOTIDE SEQUENCE [LARGE SCALE GENOMIC DNA]</scope>
    <source>
        <strain evidence="2 3">ST-64</strain>
    </source>
</reference>
<protein>
    <submittedName>
        <fullName evidence="2">Uncharacterized protein</fullName>
    </submittedName>
</protein>
<organism evidence="2 3">
    <name type="scientific">Sphingomonas plantiphila</name>
    <dbReference type="NCBI Taxonomy" id="3163295"/>
    <lineage>
        <taxon>Bacteria</taxon>
        <taxon>Pseudomonadati</taxon>
        <taxon>Pseudomonadota</taxon>
        <taxon>Alphaproteobacteria</taxon>
        <taxon>Sphingomonadales</taxon>
        <taxon>Sphingomonadaceae</taxon>
        <taxon>Sphingomonas</taxon>
    </lineage>
</organism>
<dbReference type="RefSeq" id="WP_408079404.1">
    <property type="nucleotide sequence ID" value="NZ_JBELQC010000002.1"/>
</dbReference>
<keyword evidence="3" id="KW-1185">Reference proteome</keyword>
<feature type="compositionally biased region" description="Basic and acidic residues" evidence="1">
    <location>
        <begin position="1"/>
        <end position="25"/>
    </location>
</feature>
<gene>
    <name evidence="2" type="ORF">ABS767_14040</name>
</gene>
<proteinExistence type="predicted"/>
<accession>A0ABW8YSP5</accession>
<name>A0ABW8YSP5_9SPHN</name>
<sequence>MTNDRTETARDHDDSAMIDRIEKTPQEQGRAGGNLARDVGTDAAMQRVRDPEAQEGVDKQDEINHGERTPG</sequence>
<dbReference type="Proteomes" id="UP001629244">
    <property type="component" value="Unassembled WGS sequence"/>
</dbReference>
<dbReference type="EMBL" id="JBELQC010000002">
    <property type="protein sequence ID" value="MFL9842088.1"/>
    <property type="molecule type" value="Genomic_DNA"/>
</dbReference>
<evidence type="ECO:0000313" key="3">
    <source>
        <dbReference type="Proteomes" id="UP001629244"/>
    </source>
</evidence>
<evidence type="ECO:0000313" key="2">
    <source>
        <dbReference type="EMBL" id="MFL9842088.1"/>
    </source>
</evidence>